<dbReference type="Proteomes" id="UP000051936">
    <property type="component" value="Unassembled WGS sequence"/>
</dbReference>
<evidence type="ECO:0000313" key="2">
    <source>
        <dbReference type="Proteomes" id="UP000051936"/>
    </source>
</evidence>
<comment type="caution">
    <text evidence="1">The sequence shown here is derived from an EMBL/GenBank/DDBJ whole genome shotgun (WGS) entry which is preliminary data.</text>
</comment>
<reference evidence="1 2" key="1">
    <citation type="submission" date="2015-09" db="EMBL/GenBank/DDBJ databases">
        <title>Draft Genome Sequence of Bradyrhizobium manausense Strain BR 3351T, a Novel Symbiotic Nitrogen-Fixing Alphaproteobacterium Isolated from Brazilian Amazon Rain Forest.</title>
        <authorList>
            <person name="De Araujo J.L."/>
            <person name="Zilli J.E."/>
        </authorList>
    </citation>
    <scope>NUCLEOTIDE SEQUENCE [LARGE SCALE GENOMIC DNA]</scope>
    <source>
        <strain evidence="1 2">BR3351</strain>
    </source>
</reference>
<evidence type="ECO:0000313" key="1">
    <source>
        <dbReference type="EMBL" id="KRQ04925.1"/>
    </source>
</evidence>
<name>A0A0R3DA38_9BRAD</name>
<dbReference type="RefSeq" id="WP_057754053.1">
    <property type="nucleotide sequence ID" value="NZ_LJYG01000105.1"/>
</dbReference>
<keyword evidence="2" id="KW-1185">Reference proteome</keyword>
<proteinExistence type="predicted"/>
<dbReference type="AlphaFoldDB" id="A0A0R3DA38"/>
<dbReference type="EMBL" id="LJYG01000105">
    <property type="protein sequence ID" value="KRQ04925.1"/>
    <property type="molecule type" value="Genomic_DNA"/>
</dbReference>
<protein>
    <recommendedName>
        <fullName evidence="3">ParB/Sulfiredoxin domain-containing protein</fullName>
    </recommendedName>
</protein>
<organism evidence="1 2">
    <name type="scientific">Bradyrhizobium manausense</name>
    <dbReference type="NCBI Taxonomy" id="989370"/>
    <lineage>
        <taxon>Bacteria</taxon>
        <taxon>Pseudomonadati</taxon>
        <taxon>Pseudomonadota</taxon>
        <taxon>Alphaproteobacteria</taxon>
        <taxon>Hyphomicrobiales</taxon>
        <taxon>Nitrobacteraceae</taxon>
        <taxon>Bradyrhizobium</taxon>
    </lineage>
</organism>
<dbReference type="STRING" id="989370.AOQ71_29170"/>
<sequence length="351" mass="39438">MVASSQKSEPAKVVVEQVEEITLDRMKVQVRGLDIPLDDVLLDPTNPRVANTAALSASGNEPALQAALEGLLWSDSDVHDLYRSVQANKGLIERIIVRSNMVVAEGNCRTVVYRKLRENHPNDPTWRTIPARVLPPDISDRQVAILLGELHVGGKNKWSAFEKAGHIHQLFTQFGMVQEEIAKILKTSKTSVNHNVRAFDVMKNKYLIAFPGPGAVRKFSYFLELFNKPELRDWITRSPESIDDFVKWVGTGKISQGQHVRELKDIVSNPRAIAAFNRQGRDAAMKILKQDRPELTSPLFKLMVEMTEALEDARLDDIQRVRRDENGSAKAIVRGLSEALERFVDLCDGLD</sequence>
<dbReference type="OrthoDB" id="9769293at2"/>
<gene>
    <name evidence="1" type="ORF">AOQ71_29170</name>
</gene>
<evidence type="ECO:0008006" key="3">
    <source>
        <dbReference type="Google" id="ProtNLM"/>
    </source>
</evidence>
<accession>A0A0R3DA38</accession>